<sequence length="175" mass="19267">MRLPLPDPRELPRVLLGLPERVFGLLDAAESLIGRVDALLERIEGTRLGADAVVRRVDGIAADAEPLVHRLGVLLDRLEPPLTTLEPTLRTLADTTSPAEVAALVTMVDHLPELTRRLETEVLPIMTTLGSVAPDIHDLLDVSRELNEMLGKLPGMGRIKKRVEEQQEDDAERSD</sequence>
<gene>
    <name evidence="1" type="ORF">EDD33_3325</name>
</gene>
<keyword evidence="2" id="KW-1185">Reference proteome</keyword>
<dbReference type="OrthoDB" id="4774719at2"/>
<organism evidence="1 2">
    <name type="scientific">Nocardioides aurantiacus</name>
    <dbReference type="NCBI Taxonomy" id="86796"/>
    <lineage>
        <taxon>Bacteria</taxon>
        <taxon>Bacillati</taxon>
        <taxon>Actinomycetota</taxon>
        <taxon>Actinomycetes</taxon>
        <taxon>Propionibacteriales</taxon>
        <taxon>Nocardioidaceae</taxon>
        <taxon>Nocardioides</taxon>
    </lineage>
</organism>
<protein>
    <submittedName>
        <fullName evidence="1">Uncharacterized protein</fullName>
    </submittedName>
</protein>
<accession>A0A3N2CY20</accession>
<evidence type="ECO:0000313" key="1">
    <source>
        <dbReference type="EMBL" id="ROR92435.1"/>
    </source>
</evidence>
<dbReference type="EMBL" id="RKHO01000001">
    <property type="protein sequence ID" value="ROR92435.1"/>
    <property type="molecule type" value="Genomic_DNA"/>
</dbReference>
<comment type="caution">
    <text evidence="1">The sequence shown here is derived from an EMBL/GenBank/DDBJ whole genome shotgun (WGS) entry which is preliminary data.</text>
</comment>
<evidence type="ECO:0000313" key="2">
    <source>
        <dbReference type="Proteomes" id="UP000281738"/>
    </source>
</evidence>
<name>A0A3N2CY20_9ACTN</name>
<dbReference type="AlphaFoldDB" id="A0A3N2CY20"/>
<reference evidence="1 2" key="1">
    <citation type="submission" date="2018-11" db="EMBL/GenBank/DDBJ databases">
        <title>Sequencing the genomes of 1000 actinobacteria strains.</title>
        <authorList>
            <person name="Klenk H.-P."/>
        </authorList>
    </citation>
    <scope>NUCLEOTIDE SEQUENCE [LARGE SCALE GENOMIC DNA]</scope>
    <source>
        <strain evidence="1 2">DSM 12652</strain>
    </source>
</reference>
<proteinExistence type="predicted"/>
<dbReference type="Proteomes" id="UP000281738">
    <property type="component" value="Unassembled WGS sequence"/>
</dbReference>
<dbReference type="RefSeq" id="WP_148077117.1">
    <property type="nucleotide sequence ID" value="NZ_RKHO01000001.1"/>
</dbReference>